<dbReference type="GO" id="GO:0015074">
    <property type="term" value="P:DNA integration"/>
    <property type="evidence" value="ECO:0007669"/>
    <property type="project" value="InterPro"/>
</dbReference>
<feature type="domain" description="Integrase catalytic" evidence="4">
    <location>
        <begin position="27"/>
        <end position="204"/>
    </location>
</feature>
<dbReference type="InterPro" id="IPR047930">
    <property type="entry name" value="Transpos_IS6"/>
</dbReference>
<reference evidence="5 6" key="1">
    <citation type="submission" date="2015-02" db="EMBL/GenBank/DDBJ databases">
        <title>Whole genome shotgun sequencing of cultured foodborne pathogen.</title>
        <authorList>
            <person name="Timme R."/>
            <person name="Allard M.W."/>
            <person name="Strain E."/>
            <person name="Evans P.S."/>
            <person name="Brown E."/>
        </authorList>
    </citation>
    <scope>NUCLEOTIDE SEQUENCE [LARGE SCALE GENOMIC DNA]</scope>
    <source>
        <strain evidence="5 6">GCSL-TSO-24</strain>
    </source>
</reference>
<dbReference type="PANTHER" id="PTHR35528">
    <property type="entry name" value="BLL1675 PROTEIN"/>
    <property type="match status" value="1"/>
</dbReference>
<keyword evidence="2" id="KW-0238">DNA-binding</keyword>
<evidence type="ECO:0000256" key="2">
    <source>
        <dbReference type="ARBA" id="ARBA00023125"/>
    </source>
</evidence>
<accession>A0A0D8L7R8</accession>
<keyword evidence="3" id="KW-0233">DNA recombination</keyword>
<gene>
    <name evidence="5" type="ORF">UA45_14465</name>
</gene>
<proteinExistence type="predicted"/>
<protein>
    <submittedName>
        <fullName evidence="5">Transposase</fullName>
    </submittedName>
</protein>
<evidence type="ECO:0000256" key="1">
    <source>
        <dbReference type="ARBA" id="ARBA00022578"/>
    </source>
</evidence>
<dbReference type="Proteomes" id="UP000032582">
    <property type="component" value="Unassembled WGS sequence"/>
</dbReference>
<dbReference type="EMBL" id="JZSH01000185">
    <property type="protein sequence ID" value="KJF77166.1"/>
    <property type="molecule type" value="Genomic_DNA"/>
</dbReference>
<dbReference type="InterPro" id="IPR032874">
    <property type="entry name" value="DDE_dom"/>
</dbReference>
<dbReference type="NCBIfam" id="NF033587">
    <property type="entry name" value="transpos_IS6"/>
    <property type="match status" value="1"/>
</dbReference>
<dbReference type="InterPro" id="IPR001584">
    <property type="entry name" value="Integrase_cat-core"/>
</dbReference>
<dbReference type="PANTHER" id="PTHR35528:SF3">
    <property type="entry name" value="BLL1675 PROTEIN"/>
    <property type="match status" value="1"/>
</dbReference>
<evidence type="ECO:0000259" key="4">
    <source>
        <dbReference type="PROSITE" id="PS50994"/>
    </source>
</evidence>
<dbReference type="GO" id="GO:0032196">
    <property type="term" value="P:transposition"/>
    <property type="evidence" value="ECO:0007669"/>
    <property type="project" value="UniProtKB-KW"/>
</dbReference>
<name>A0A0D8L7R8_MORMO</name>
<evidence type="ECO:0000313" key="6">
    <source>
        <dbReference type="Proteomes" id="UP000032582"/>
    </source>
</evidence>
<dbReference type="Pfam" id="PF13610">
    <property type="entry name" value="DDE_Tnp_IS240"/>
    <property type="match status" value="1"/>
</dbReference>
<keyword evidence="1" id="KW-0815">Transposition</keyword>
<dbReference type="AlphaFoldDB" id="A0A0D8L7R8"/>
<dbReference type="GO" id="GO:0006310">
    <property type="term" value="P:DNA recombination"/>
    <property type="evidence" value="ECO:0007669"/>
    <property type="project" value="UniProtKB-KW"/>
</dbReference>
<sequence>MSYAQVSDMLAERGISVHCSTIYRWFIQYAPVLCKKLKKYQFIRTTSSWQLDETYVKVNGKWFYLYRAIDKYGNTLDIYFSPKRNRHAAYEFLKRVLKPYSAERQPEILNTDKYAAYGYSITRLIKEGKLRADVKQRQIKTLNNRIESDHAPIKKLIIATGGFKSAKRAWSTILGFETLRKLNKGQFDDWLRHDEPRFRVRERSAFINRLFNVEAVLA</sequence>
<evidence type="ECO:0000256" key="3">
    <source>
        <dbReference type="ARBA" id="ARBA00023172"/>
    </source>
</evidence>
<comment type="caution">
    <text evidence="5">The sequence shown here is derived from an EMBL/GenBank/DDBJ whole genome shotgun (WGS) entry which is preliminary data.</text>
</comment>
<dbReference type="PROSITE" id="PS50994">
    <property type="entry name" value="INTEGRASE"/>
    <property type="match status" value="1"/>
</dbReference>
<organism evidence="5 6">
    <name type="scientific">Morganella morganii</name>
    <name type="common">Proteus morganii</name>
    <dbReference type="NCBI Taxonomy" id="582"/>
    <lineage>
        <taxon>Bacteria</taxon>
        <taxon>Pseudomonadati</taxon>
        <taxon>Pseudomonadota</taxon>
        <taxon>Gammaproteobacteria</taxon>
        <taxon>Enterobacterales</taxon>
        <taxon>Morganellaceae</taxon>
        <taxon>Morganella</taxon>
    </lineage>
</organism>
<dbReference type="PATRIC" id="fig|582.24.peg.4585"/>
<dbReference type="GO" id="GO:0003677">
    <property type="term" value="F:DNA binding"/>
    <property type="evidence" value="ECO:0007669"/>
    <property type="project" value="UniProtKB-KW"/>
</dbReference>
<dbReference type="InterPro" id="IPR052183">
    <property type="entry name" value="IS_Transposase"/>
</dbReference>
<evidence type="ECO:0000313" key="5">
    <source>
        <dbReference type="EMBL" id="KJF77166.1"/>
    </source>
</evidence>